<dbReference type="Pfam" id="PF00817">
    <property type="entry name" value="IMS"/>
    <property type="match status" value="1"/>
</dbReference>
<keyword evidence="4" id="KW-0808">Transferase</keyword>
<evidence type="ECO:0000256" key="1">
    <source>
        <dbReference type="ARBA" id="ARBA00022763"/>
    </source>
</evidence>
<keyword evidence="5" id="KW-1185">Reference proteome</keyword>
<keyword evidence="1" id="KW-0227">DNA damage</keyword>
<dbReference type="CDD" id="cd03468">
    <property type="entry name" value="PolY_like"/>
    <property type="match status" value="1"/>
</dbReference>
<proteinExistence type="predicted"/>
<dbReference type="AlphaFoldDB" id="A0A2T5FV68"/>
<dbReference type="EMBL" id="NWBU01000015">
    <property type="protein sequence ID" value="PTQ08626.1"/>
    <property type="molecule type" value="Genomic_DNA"/>
</dbReference>
<dbReference type="RefSeq" id="WP_107969282.1">
    <property type="nucleotide sequence ID" value="NZ_NWBU01000015.1"/>
</dbReference>
<dbReference type="InterPro" id="IPR045443">
    <property type="entry name" value="DUF6504"/>
</dbReference>
<sequence length="511" mass="56287">MRSGASDERQAERPPIVFVEKQANAMRISAVTPGAAALGLTPGLSLADARARVPDLLAIDRDHGAERRLLGRIAAACIRYTPMVAAEPPDGLVLDISGCTHPYGDEAGLTADLSRRLKREGIAHRAAIAATPEAARALARFGSSQAERVEAAGRSVSLSTLRQAQGEYGRVEALKALPVAALEAAPEVELALRRAGLKTIGDLAARPRAMLAARFGDLPIRLARLLEEEDRRITPDRPLPAIAAVRRFAEPIARMDHALSVLGELVAETGVALEARGQGGRRFEARFFRSDGAVRALAVETGRPARDPAMLMRLFRERIEGLRDPIDPGFGFDLIRLDIARADPMAADQPGFDEPARIAEETDALIDRLATRMGRGRLRRAAPRESHIPERATLSVDPAAGIPAWRAPMPGEPPLRPLHIFDPPQPVEVMAEVPDGAPKWFRWRGRDYVTLRSEGPERIAAEWWRRRKNQGLIRDYYRVEDVSGRRFWLFRSGLYGEQEALPRWYLHGLFA</sequence>
<dbReference type="PANTHER" id="PTHR35369">
    <property type="entry name" value="BLR3025 PROTEIN-RELATED"/>
    <property type="match status" value="1"/>
</dbReference>
<dbReference type="InterPro" id="IPR043502">
    <property type="entry name" value="DNA/RNA_pol_sf"/>
</dbReference>
<organism evidence="4 5">
    <name type="scientific">Sphingomonas oleivorans</name>
    <dbReference type="NCBI Taxonomy" id="1735121"/>
    <lineage>
        <taxon>Bacteria</taxon>
        <taxon>Pseudomonadati</taxon>
        <taxon>Pseudomonadota</taxon>
        <taxon>Alphaproteobacteria</taxon>
        <taxon>Sphingomonadales</taxon>
        <taxon>Sphingomonadaceae</taxon>
        <taxon>Sphingomonas</taxon>
    </lineage>
</organism>
<dbReference type="OrthoDB" id="9788640at2"/>
<dbReference type="Proteomes" id="UP000244162">
    <property type="component" value="Unassembled WGS sequence"/>
</dbReference>
<accession>A0A2T5FV68</accession>
<gene>
    <name evidence="4" type="ORF">CLG96_15550</name>
</gene>
<name>A0A2T5FV68_9SPHN</name>
<dbReference type="InterPro" id="IPR001126">
    <property type="entry name" value="UmuC"/>
</dbReference>
<dbReference type="Pfam" id="PF20114">
    <property type="entry name" value="DUF6504"/>
    <property type="match status" value="1"/>
</dbReference>
<protein>
    <submittedName>
        <fullName evidence="4">Nucleotidyltransferase</fullName>
    </submittedName>
</protein>
<feature type="domain" description="UmuC" evidence="2">
    <location>
        <begin position="13"/>
        <end position="138"/>
    </location>
</feature>
<dbReference type="GO" id="GO:0006281">
    <property type="term" value="P:DNA repair"/>
    <property type="evidence" value="ECO:0007669"/>
    <property type="project" value="InterPro"/>
</dbReference>
<dbReference type="GO" id="GO:0016740">
    <property type="term" value="F:transferase activity"/>
    <property type="evidence" value="ECO:0007669"/>
    <property type="project" value="UniProtKB-KW"/>
</dbReference>
<evidence type="ECO:0000313" key="5">
    <source>
        <dbReference type="Proteomes" id="UP000244162"/>
    </source>
</evidence>
<dbReference type="PANTHER" id="PTHR35369:SF2">
    <property type="entry name" value="BLR3025 PROTEIN"/>
    <property type="match status" value="1"/>
</dbReference>
<dbReference type="InterPro" id="IPR050356">
    <property type="entry name" value="SulA_CellDiv_inhibitor"/>
</dbReference>
<evidence type="ECO:0000313" key="4">
    <source>
        <dbReference type="EMBL" id="PTQ08626.1"/>
    </source>
</evidence>
<comment type="caution">
    <text evidence="4">The sequence shown here is derived from an EMBL/GenBank/DDBJ whole genome shotgun (WGS) entry which is preliminary data.</text>
</comment>
<feature type="domain" description="DUF6504" evidence="3">
    <location>
        <begin position="428"/>
        <end position="506"/>
    </location>
</feature>
<reference evidence="4 5" key="1">
    <citation type="submission" date="2017-09" db="EMBL/GenBank/DDBJ databases">
        <title>Sphingomonas panjinensis sp.nov., isolated from oil-contaminated soil.</title>
        <authorList>
            <person name="Wang L."/>
            <person name="Chen L."/>
        </authorList>
    </citation>
    <scope>NUCLEOTIDE SEQUENCE [LARGE SCALE GENOMIC DNA]</scope>
    <source>
        <strain evidence="4 5">FW-11</strain>
    </source>
</reference>
<dbReference type="SUPFAM" id="SSF56672">
    <property type="entry name" value="DNA/RNA polymerases"/>
    <property type="match status" value="1"/>
</dbReference>
<evidence type="ECO:0000259" key="3">
    <source>
        <dbReference type="Pfam" id="PF20114"/>
    </source>
</evidence>
<evidence type="ECO:0000259" key="2">
    <source>
        <dbReference type="Pfam" id="PF00817"/>
    </source>
</evidence>